<keyword evidence="5" id="KW-1185">Reference proteome</keyword>
<dbReference type="EMBL" id="OENF01000012">
    <property type="protein sequence ID" value="SOS74367.1"/>
    <property type="molecule type" value="Genomic_DNA"/>
</dbReference>
<dbReference type="Gene3D" id="3.40.30.10">
    <property type="entry name" value="Glutaredoxin"/>
    <property type="match status" value="1"/>
</dbReference>
<dbReference type="RefSeq" id="WP_101916862.1">
    <property type="nucleotide sequence ID" value="NZ_JAFMUR010000001.1"/>
</dbReference>
<dbReference type="AlphaFoldDB" id="A0A2H1YHU2"/>
<dbReference type="InterPro" id="IPR051099">
    <property type="entry name" value="AGR/TXD"/>
</dbReference>
<dbReference type="GeneID" id="86942559"/>
<evidence type="ECO:0000256" key="1">
    <source>
        <dbReference type="ARBA" id="ARBA00022729"/>
    </source>
</evidence>
<dbReference type="OrthoDB" id="981626at2"/>
<dbReference type="PANTHER" id="PTHR15337">
    <property type="entry name" value="ANTERIOR GRADIENT PROTEIN-RELATED"/>
    <property type="match status" value="1"/>
</dbReference>
<evidence type="ECO:0000256" key="2">
    <source>
        <dbReference type="SAM" id="SignalP"/>
    </source>
</evidence>
<dbReference type="PANTHER" id="PTHR15337:SF11">
    <property type="entry name" value="THIOREDOXIN DOMAIN-CONTAINING PROTEIN"/>
    <property type="match status" value="1"/>
</dbReference>
<name>A0A2H1YHU2_9FLAO</name>
<sequence length="161" mass="18373">MKKIGIILVFLLAVHTVSAQQSVVAHQEINQEANQEVKWEQSFDTAIKKAKKENKPVLVFFTGSDWCPPCQTIDRELFNTDKFKGFSDEKLILYKADFPRNRDLVSSEAKKENNELQYRYGINAFPTVVVVNAKGNVLGKKKGAYMAAYYYPFLQSIITNN</sequence>
<evidence type="ECO:0000313" key="5">
    <source>
        <dbReference type="Proteomes" id="UP000234211"/>
    </source>
</evidence>
<feature type="domain" description="Thioredoxin" evidence="3">
    <location>
        <begin position="15"/>
        <end position="159"/>
    </location>
</feature>
<evidence type="ECO:0000259" key="3">
    <source>
        <dbReference type="PROSITE" id="PS51352"/>
    </source>
</evidence>
<dbReference type="PROSITE" id="PS51352">
    <property type="entry name" value="THIOREDOXIN_2"/>
    <property type="match status" value="1"/>
</dbReference>
<organism evidence="4 5">
    <name type="scientific">Tenacibaculum piscium</name>
    <dbReference type="NCBI Taxonomy" id="1458515"/>
    <lineage>
        <taxon>Bacteria</taxon>
        <taxon>Pseudomonadati</taxon>
        <taxon>Bacteroidota</taxon>
        <taxon>Flavobacteriia</taxon>
        <taxon>Flavobacteriales</taxon>
        <taxon>Flavobacteriaceae</taxon>
        <taxon>Tenacibaculum</taxon>
    </lineage>
</organism>
<dbReference type="Proteomes" id="UP000234211">
    <property type="component" value="Unassembled WGS sequence"/>
</dbReference>
<reference evidence="5" key="1">
    <citation type="submission" date="2017-11" db="EMBL/GenBank/DDBJ databases">
        <authorList>
            <person name="Duchaud E."/>
        </authorList>
    </citation>
    <scope>NUCLEOTIDE SEQUENCE [LARGE SCALE GENOMIC DNA]</scope>
    <source>
        <strain evidence="5">Tenacibaculum sp. TNO020</strain>
    </source>
</reference>
<dbReference type="InterPro" id="IPR036249">
    <property type="entry name" value="Thioredoxin-like_sf"/>
</dbReference>
<evidence type="ECO:0000313" key="4">
    <source>
        <dbReference type="EMBL" id="SOS74367.1"/>
    </source>
</evidence>
<keyword evidence="1 2" id="KW-0732">Signal</keyword>
<proteinExistence type="predicted"/>
<accession>A0A2H1YHU2</accession>
<dbReference type="Pfam" id="PF13899">
    <property type="entry name" value="Thioredoxin_7"/>
    <property type="match status" value="1"/>
</dbReference>
<feature type="chain" id="PRO_5013843578" description="Thioredoxin domain-containing protein" evidence="2">
    <location>
        <begin position="20"/>
        <end position="161"/>
    </location>
</feature>
<feature type="signal peptide" evidence="2">
    <location>
        <begin position="1"/>
        <end position="19"/>
    </location>
</feature>
<dbReference type="SUPFAM" id="SSF52833">
    <property type="entry name" value="Thioredoxin-like"/>
    <property type="match status" value="1"/>
</dbReference>
<protein>
    <recommendedName>
        <fullName evidence="3">Thioredoxin domain-containing protein</fullName>
    </recommendedName>
</protein>
<dbReference type="InterPro" id="IPR013766">
    <property type="entry name" value="Thioredoxin_domain"/>
</dbReference>
<gene>
    <name evidence="4" type="ORF">TNO020_20043</name>
</gene>